<evidence type="ECO:0000313" key="3">
    <source>
        <dbReference type="Proteomes" id="UP000594638"/>
    </source>
</evidence>
<name>A0A8S0TE25_OLEEU</name>
<accession>A0A8S0TE25</accession>
<feature type="region of interest" description="Disordered" evidence="1">
    <location>
        <begin position="1"/>
        <end position="24"/>
    </location>
</feature>
<sequence>MGIREERFATKGTMNSPEIGEVDDGDVGCAYHLRRSLRKPDQLRESDGVDSRGDGVVDNVDVVEAQVGANDQLVEQIWETSTSDIPCSVENEARVEVANDPVDTQFEQPTFEGAMGLEDPVDTQFEQPMSEGSTGLEDLRNTLVKPSVEEAINAQNTDIGSSGGESEPTDAPQSQKRKRERAAATLKGNAPQSQSQKQKGKKSKAV</sequence>
<comment type="caution">
    <text evidence="2">The sequence shown here is derived from an EMBL/GenBank/DDBJ whole genome shotgun (WGS) entry which is preliminary data.</text>
</comment>
<organism evidence="2 3">
    <name type="scientific">Olea europaea subsp. europaea</name>
    <dbReference type="NCBI Taxonomy" id="158383"/>
    <lineage>
        <taxon>Eukaryota</taxon>
        <taxon>Viridiplantae</taxon>
        <taxon>Streptophyta</taxon>
        <taxon>Embryophyta</taxon>
        <taxon>Tracheophyta</taxon>
        <taxon>Spermatophyta</taxon>
        <taxon>Magnoliopsida</taxon>
        <taxon>eudicotyledons</taxon>
        <taxon>Gunneridae</taxon>
        <taxon>Pentapetalae</taxon>
        <taxon>asterids</taxon>
        <taxon>lamiids</taxon>
        <taxon>Lamiales</taxon>
        <taxon>Oleaceae</taxon>
        <taxon>Oleeae</taxon>
        <taxon>Olea</taxon>
    </lineage>
</organism>
<proteinExistence type="predicted"/>
<dbReference type="Proteomes" id="UP000594638">
    <property type="component" value="Unassembled WGS sequence"/>
</dbReference>
<gene>
    <name evidence="2" type="ORF">OLEA9_A053106</name>
</gene>
<dbReference type="EMBL" id="CACTIH010005810">
    <property type="protein sequence ID" value="CAA3002145.1"/>
    <property type="molecule type" value="Genomic_DNA"/>
</dbReference>
<protein>
    <submittedName>
        <fullName evidence="2">Uncharacterized protein</fullName>
    </submittedName>
</protein>
<dbReference type="AlphaFoldDB" id="A0A8S0TE25"/>
<evidence type="ECO:0000313" key="2">
    <source>
        <dbReference type="EMBL" id="CAA3002145.1"/>
    </source>
</evidence>
<feature type="region of interest" description="Disordered" evidence="1">
    <location>
        <begin position="123"/>
        <end position="206"/>
    </location>
</feature>
<keyword evidence="3" id="KW-1185">Reference proteome</keyword>
<evidence type="ECO:0000256" key="1">
    <source>
        <dbReference type="SAM" id="MobiDB-lite"/>
    </source>
</evidence>
<reference evidence="2 3" key="1">
    <citation type="submission" date="2019-12" db="EMBL/GenBank/DDBJ databases">
        <authorList>
            <person name="Alioto T."/>
            <person name="Alioto T."/>
            <person name="Gomez Garrido J."/>
        </authorList>
    </citation>
    <scope>NUCLEOTIDE SEQUENCE [LARGE SCALE GENOMIC DNA]</scope>
</reference>
<dbReference type="Gramene" id="OE9A053106T1">
    <property type="protein sequence ID" value="OE9A053106C1"/>
    <property type="gene ID" value="OE9A053106"/>
</dbReference>
<feature type="compositionally biased region" description="Polar residues" evidence="1">
    <location>
        <begin position="124"/>
        <end position="133"/>
    </location>
</feature>